<evidence type="ECO:0000256" key="1">
    <source>
        <dbReference type="SAM" id="MobiDB-lite"/>
    </source>
</evidence>
<accession>A0A1F7XJU2</accession>
<evidence type="ECO:0000256" key="2">
    <source>
        <dbReference type="SAM" id="Phobius"/>
    </source>
</evidence>
<sequence length="160" mass="17827">MENQMIASSNQAVKPPPQNFLNKVKGVFLSVAAKLKEVIYYLRVPSRGAEAEGEVPSHGISDRTKKIVTGVSAIFFLLIILLIAASYLRNMGEKPAEEVKEEDSLQTTIVERKASRYATDEAVLKMEGDVKALEEEMNKEDLEEKSLPPPNLNFDVNFTE</sequence>
<keyword evidence="2" id="KW-0812">Transmembrane</keyword>
<name>A0A1F7XJU2_9BACT</name>
<dbReference type="STRING" id="1802485.A2V97_01645"/>
<feature type="transmembrane region" description="Helical" evidence="2">
    <location>
        <begin position="67"/>
        <end position="88"/>
    </location>
</feature>
<comment type="caution">
    <text evidence="3">The sequence shown here is derived from an EMBL/GenBank/DDBJ whole genome shotgun (WGS) entry which is preliminary data.</text>
</comment>
<reference evidence="3 4" key="1">
    <citation type="journal article" date="2016" name="Nat. Commun.">
        <title>Thousands of microbial genomes shed light on interconnected biogeochemical processes in an aquifer system.</title>
        <authorList>
            <person name="Anantharaman K."/>
            <person name="Brown C.T."/>
            <person name="Hug L.A."/>
            <person name="Sharon I."/>
            <person name="Castelle C.J."/>
            <person name="Probst A.J."/>
            <person name="Thomas B.C."/>
            <person name="Singh A."/>
            <person name="Wilkins M.J."/>
            <person name="Karaoz U."/>
            <person name="Brodie E.L."/>
            <person name="Williams K.H."/>
            <person name="Hubbard S.S."/>
            <person name="Banfield J.F."/>
        </authorList>
    </citation>
    <scope>NUCLEOTIDE SEQUENCE [LARGE SCALE GENOMIC DNA]</scope>
</reference>
<evidence type="ECO:0000313" key="4">
    <source>
        <dbReference type="Proteomes" id="UP000177382"/>
    </source>
</evidence>
<proteinExistence type="predicted"/>
<feature type="region of interest" description="Disordered" evidence="1">
    <location>
        <begin position="137"/>
        <end position="160"/>
    </location>
</feature>
<keyword evidence="2" id="KW-0472">Membrane</keyword>
<dbReference type="Proteomes" id="UP000177382">
    <property type="component" value="Unassembled WGS sequence"/>
</dbReference>
<organism evidence="3 4">
    <name type="scientific">Candidatus Woesebacteria bacterium RBG_16_42_24</name>
    <dbReference type="NCBI Taxonomy" id="1802485"/>
    <lineage>
        <taxon>Bacteria</taxon>
        <taxon>Candidatus Woeseibacteriota</taxon>
    </lineage>
</organism>
<dbReference type="AlphaFoldDB" id="A0A1F7XJU2"/>
<evidence type="ECO:0000313" key="3">
    <source>
        <dbReference type="EMBL" id="OGM15314.1"/>
    </source>
</evidence>
<keyword evidence="2" id="KW-1133">Transmembrane helix</keyword>
<feature type="compositionally biased region" description="Basic and acidic residues" evidence="1">
    <location>
        <begin position="137"/>
        <end position="146"/>
    </location>
</feature>
<protein>
    <submittedName>
        <fullName evidence="3">Uncharacterized protein</fullName>
    </submittedName>
</protein>
<dbReference type="EMBL" id="MGFX01000006">
    <property type="protein sequence ID" value="OGM15314.1"/>
    <property type="molecule type" value="Genomic_DNA"/>
</dbReference>
<gene>
    <name evidence="3" type="ORF">A2V97_01645</name>
</gene>